<evidence type="ECO:0000256" key="1">
    <source>
        <dbReference type="ARBA" id="ARBA00022857"/>
    </source>
</evidence>
<dbReference type="Proteomes" id="UP001596052">
    <property type="component" value="Unassembled WGS sequence"/>
</dbReference>
<name>A0ABW0KZ59_9BACT</name>
<reference evidence="5" key="1">
    <citation type="journal article" date="2019" name="Int. J. Syst. Evol. Microbiol.">
        <title>The Global Catalogue of Microorganisms (GCM) 10K type strain sequencing project: providing services to taxonomists for standard genome sequencing and annotation.</title>
        <authorList>
            <consortium name="The Broad Institute Genomics Platform"/>
            <consortium name="The Broad Institute Genome Sequencing Center for Infectious Disease"/>
            <person name="Wu L."/>
            <person name="Ma J."/>
        </authorList>
    </citation>
    <scope>NUCLEOTIDE SEQUENCE [LARGE SCALE GENOMIC DNA]</scope>
    <source>
        <strain evidence="5">CGMCC 4.1469</strain>
    </source>
</reference>
<keyword evidence="5" id="KW-1185">Reference proteome</keyword>
<organism evidence="4 5">
    <name type="scientific">Prosthecobacter fluviatilis</name>
    <dbReference type="NCBI Taxonomy" id="445931"/>
    <lineage>
        <taxon>Bacteria</taxon>
        <taxon>Pseudomonadati</taxon>
        <taxon>Verrucomicrobiota</taxon>
        <taxon>Verrucomicrobiia</taxon>
        <taxon>Verrucomicrobiales</taxon>
        <taxon>Verrucomicrobiaceae</taxon>
        <taxon>Prosthecobacter</taxon>
    </lineage>
</organism>
<evidence type="ECO:0000256" key="2">
    <source>
        <dbReference type="RuleBase" id="RU364000"/>
    </source>
</evidence>
<dbReference type="SUPFAM" id="SSF50129">
    <property type="entry name" value="GroES-like"/>
    <property type="match status" value="1"/>
</dbReference>
<evidence type="ECO:0000259" key="3">
    <source>
        <dbReference type="SMART" id="SM00829"/>
    </source>
</evidence>
<keyword evidence="1" id="KW-0521">NADP</keyword>
<dbReference type="Gene3D" id="3.90.180.10">
    <property type="entry name" value="Medium-chain alcohol dehydrogenases, catalytic domain"/>
    <property type="match status" value="1"/>
</dbReference>
<proteinExistence type="inferred from homology"/>
<gene>
    <name evidence="4" type="ORF">ACFQDI_24950</name>
</gene>
<keyword evidence="2" id="KW-0862">Zinc</keyword>
<dbReference type="Gene3D" id="3.40.50.720">
    <property type="entry name" value="NAD(P)-binding Rossmann-like Domain"/>
    <property type="match status" value="1"/>
</dbReference>
<comment type="similarity">
    <text evidence="2">Belongs to the zinc-containing alcohol dehydrogenase family. Quinone oxidoreductase subfamily.</text>
</comment>
<dbReference type="SMART" id="SM00829">
    <property type="entry name" value="PKS_ER"/>
    <property type="match status" value="1"/>
</dbReference>
<dbReference type="InterPro" id="IPR014182">
    <property type="entry name" value="ADH_Zn_typ-1"/>
</dbReference>
<dbReference type="PANTHER" id="PTHR44154:SF1">
    <property type="entry name" value="QUINONE OXIDOREDUCTASE"/>
    <property type="match status" value="1"/>
</dbReference>
<dbReference type="SUPFAM" id="SSF51735">
    <property type="entry name" value="NAD(P)-binding Rossmann-fold domains"/>
    <property type="match status" value="1"/>
</dbReference>
<dbReference type="InterPro" id="IPR011032">
    <property type="entry name" value="GroES-like_sf"/>
</dbReference>
<dbReference type="Pfam" id="PF13602">
    <property type="entry name" value="ADH_zinc_N_2"/>
    <property type="match status" value="1"/>
</dbReference>
<evidence type="ECO:0000313" key="4">
    <source>
        <dbReference type="EMBL" id="MFC5458142.1"/>
    </source>
</evidence>
<dbReference type="InterPro" id="IPR051603">
    <property type="entry name" value="Zinc-ADH_QOR/CCCR"/>
</dbReference>
<dbReference type="RefSeq" id="WP_377172180.1">
    <property type="nucleotide sequence ID" value="NZ_JBHSMQ010000017.1"/>
</dbReference>
<sequence length="339" mass="36272">MNAVSYYKHLPTEDPESFIDVSVDKPKPGPRDLLVQVRAISVNPVDTKIRRGAGPGQPSGELKILGWDAAGVVVEVGSEVTLFAPGDEVYYAGSLERPGSYAEFQSVDERIVGRKPASLSFADAAALPLTTITAWELLFDRFSLPITSASQGTLLIIGGAGGVGSIAIQLAKKLTGLKVIATASRPETVEWCRKMGADEVIDHRQPLGAQVRKIVPEGASHVLALTKTEDHFDEIIEAVAPEAAIGLIENVARPLDINKLKPKSLSLHWEFMFGRARPQSPKMSEQGRLLNHVAELVDAGKIRSTAVSHLGLINAENLKAAHALVESGRAMGKVVLAGF</sequence>
<dbReference type="InterPro" id="IPR013154">
    <property type="entry name" value="ADH-like_N"/>
</dbReference>
<keyword evidence="2" id="KW-0560">Oxidoreductase</keyword>
<protein>
    <recommendedName>
        <fullName evidence="2">Zinc-type alcohol dehydrogenase-like protein</fullName>
    </recommendedName>
</protein>
<dbReference type="Pfam" id="PF08240">
    <property type="entry name" value="ADH_N"/>
    <property type="match status" value="1"/>
</dbReference>
<dbReference type="InterPro" id="IPR020843">
    <property type="entry name" value="ER"/>
</dbReference>
<keyword evidence="2" id="KW-0479">Metal-binding</keyword>
<dbReference type="CDD" id="cd08252">
    <property type="entry name" value="AL_MDR"/>
    <property type="match status" value="1"/>
</dbReference>
<dbReference type="NCBIfam" id="TIGR02817">
    <property type="entry name" value="adh_fam_1"/>
    <property type="match status" value="1"/>
</dbReference>
<feature type="domain" description="Enoyl reductase (ER)" evidence="3">
    <location>
        <begin position="13"/>
        <end position="336"/>
    </location>
</feature>
<dbReference type="PANTHER" id="PTHR44154">
    <property type="entry name" value="QUINONE OXIDOREDUCTASE"/>
    <property type="match status" value="1"/>
</dbReference>
<accession>A0ABW0KZ59</accession>
<evidence type="ECO:0000313" key="5">
    <source>
        <dbReference type="Proteomes" id="UP001596052"/>
    </source>
</evidence>
<dbReference type="InterPro" id="IPR036291">
    <property type="entry name" value="NAD(P)-bd_dom_sf"/>
</dbReference>
<comment type="caution">
    <text evidence="4">The sequence shown here is derived from an EMBL/GenBank/DDBJ whole genome shotgun (WGS) entry which is preliminary data.</text>
</comment>
<dbReference type="EMBL" id="JBHSMQ010000017">
    <property type="protein sequence ID" value="MFC5458142.1"/>
    <property type="molecule type" value="Genomic_DNA"/>
</dbReference>